<accession>A0ACC3SCX9</accession>
<reference evidence="1" key="1">
    <citation type="submission" date="2024-02" db="EMBL/GenBank/DDBJ databases">
        <title>Metagenome Assembled Genome of Zalaria obscura JY119.</title>
        <authorList>
            <person name="Vighnesh L."/>
            <person name="Jagadeeshwari U."/>
            <person name="Venkata Ramana C."/>
            <person name="Sasikala C."/>
        </authorList>
    </citation>
    <scope>NUCLEOTIDE SEQUENCE</scope>
    <source>
        <strain evidence="1">JY119</strain>
    </source>
</reference>
<comment type="caution">
    <text evidence="1">The sequence shown here is derived from an EMBL/GenBank/DDBJ whole genome shotgun (WGS) entry which is preliminary data.</text>
</comment>
<protein>
    <submittedName>
        <fullName evidence="1">Uncharacterized protein</fullName>
    </submittedName>
</protein>
<keyword evidence="2" id="KW-1185">Reference proteome</keyword>
<gene>
    <name evidence="1" type="ORF">M8818_003894</name>
</gene>
<evidence type="ECO:0000313" key="1">
    <source>
        <dbReference type="EMBL" id="KAK8208931.1"/>
    </source>
</evidence>
<dbReference type="EMBL" id="JAMKPW020000018">
    <property type="protein sequence ID" value="KAK8208931.1"/>
    <property type="molecule type" value="Genomic_DNA"/>
</dbReference>
<evidence type="ECO:0000313" key="2">
    <source>
        <dbReference type="Proteomes" id="UP001320706"/>
    </source>
</evidence>
<organism evidence="1 2">
    <name type="scientific">Zalaria obscura</name>
    <dbReference type="NCBI Taxonomy" id="2024903"/>
    <lineage>
        <taxon>Eukaryota</taxon>
        <taxon>Fungi</taxon>
        <taxon>Dikarya</taxon>
        <taxon>Ascomycota</taxon>
        <taxon>Pezizomycotina</taxon>
        <taxon>Dothideomycetes</taxon>
        <taxon>Dothideomycetidae</taxon>
        <taxon>Dothideales</taxon>
        <taxon>Zalariaceae</taxon>
        <taxon>Zalaria</taxon>
    </lineage>
</organism>
<name>A0ACC3SCX9_9PEZI</name>
<sequence>MAVKLCKPARAFCRQRKVLPIRLYSTSKQPQPPRKQLHTDSHSHVSSDLDPWEGIQLQDSMEDDVGDLEHDRIRSPIRHEDLRKQLALRSPVDLVREALLHDFSQRYRNNQRRLDIQNTVFADPPSRDNETTQSTTPTHTQRTPSEYGVYQENLFLPRPASPHPFPVNGQPLSLQSFRENVQAALETDNGSRRVIRRIMREQLLRCQQPQDILRIVAVAMQNRETADQLTFLQHHIMRALYRIRNAVSDPKVLSTLNVIVKRLHASKLNVSPDLLTLGLKFSARARSLPGMKFYLRQMRDYDIPMTRNTFRATIAKFSIGSHGLGEIRNGRWRRSELLQVLLGFDDDNDNAYHFGAWLRRDDWQFLHGWVAVLARCKAVEELWAEWEFWRDGEERARPRRLKQRGREGITTRERGDAWFLEQMCHAGDVEKAWEIYKDAGLAFETLRTSTKEALLNGAEFATFWNQEIAEAMRNKYERDVKNMEAALGVKWVSIGEDGEGYHVTVDETELEAKLEALSDPDFSAQPDYGFPWEKDSAEQAEDRQLQEAEEIDEYEQQEQEPES</sequence>
<proteinExistence type="predicted"/>
<dbReference type="Proteomes" id="UP001320706">
    <property type="component" value="Unassembled WGS sequence"/>
</dbReference>